<proteinExistence type="inferred from homology"/>
<reference evidence="9" key="1">
    <citation type="submission" date="2024-05" db="EMBL/GenBank/DDBJ databases">
        <authorList>
            <person name="Bunk B."/>
            <person name="Swiderski J."/>
            <person name="Sproer C."/>
            <person name="Thiel V."/>
        </authorList>
    </citation>
    <scope>NUCLEOTIDE SEQUENCE</scope>
    <source>
        <strain evidence="9">DSM 17735</strain>
        <plasmid evidence="9">p3</plasmid>
    </source>
</reference>
<evidence type="ECO:0000256" key="1">
    <source>
        <dbReference type="ARBA" id="ARBA00004651"/>
    </source>
</evidence>
<feature type="transmembrane region" description="Helical" evidence="7">
    <location>
        <begin position="34"/>
        <end position="54"/>
    </location>
</feature>
<evidence type="ECO:0000256" key="3">
    <source>
        <dbReference type="ARBA" id="ARBA00022475"/>
    </source>
</evidence>
<dbReference type="PANTHER" id="PTHR43386">
    <property type="entry name" value="OLIGOPEPTIDE TRANSPORT SYSTEM PERMEASE PROTEIN APPC"/>
    <property type="match status" value="1"/>
</dbReference>
<keyword evidence="9" id="KW-0614">Plasmid</keyword>
<keyword evidence="5 7" id="KW-1133">Transmembrane helix</keyword>
<keyword evidence="6 7" id="KW-0472">Membrane</keyword>
<dbReference type="InterPro" id="IPR025966">
    <property type="entry name" value="OppC_N"/>
</dbReference>
<dbReference type="Pfam" id="PF12911">
    <property type="entry name" value="OppC_N"/>
    <property type="match status" value="1"/>
</dbReference>
<comment type="subcellular location">
    <subcellularLocation>
        <location evidence="1 7">Cell membrane</location>
        <topology evidence="1 7">Multi-pass membrane protein</topology>
    </subcellularLocation>
</comment>
<evidence type="ECO:0000259" key="8">
    <source>
        <dbReference type="PROSITE" id="PS50928"/>
    </source>
</evidence>
<dbReference type="Pfam" id="PF00528">
    <property type="entry name" value="BPD_transp_1"/>
    <property type="match status" value="1"/>
</dbReference>
<comment type="similarity">
    <text evidence="7">Belongs to the binding-protein-dependent transport system permease family.</text>
</comment>
<sequence length="295" mass="31098">MNVAVIADLAPVLPAEAPRLTFLRRILFGRPSTIAATIIIAAFMAVAVFAPLLAPYDPLAQSFLSINALPSSEHWLGTDQLGRDVLSRLIYGSRNSLIFGLIAPTLAAFFGTLLGVSAGYFGGIIDRLVTRIIDLLLAFPELLLAIVIAAVLGGSFWSVVSVLTIAFVPGFARVARASTLAVKQEPYVEAAIAAGVTTPTIIIRHVIPNIAAPIVVLMTLWVASAIRLEASLSFLGIGTQPPNPSWGNIIRDGLSNIFGSPWPIIGAGLAISVVVLAFNLIGDTTRDVLDPETAQ</sequence>
<feature type="transmembrane region" description="Helical" evidence="7">
    <location>
        <begin position="142"/>
        <end position="167"/>
    </location>
</feature>
<dbReference type="InterPro" id="IPR035906">
    <property type="entry name" value="MetI-like_sf"/>
</dbReference>
<dbReference type="PROSITE" id="PS50928">
    <property type="entry name" value="ABC_TM1"/>
    <property type="match status" value="1"/>
</dbReference>
<dbReference type="GO" id="GO:0055085">
    <property type="term" value="P:transmembrane transport"/>
    <property type="evidence" value="ECO:0007669"/>
    <property type="project" value="InterPro"/>
</dbReference>
<dbReference type="RefSeq" id="WP_349282801.1">
    <property type="nucleotide sequence ID" value="NZ_CBCSCU010000065.1"/>
</dbReference>
<geneLocation type="plasmid" evidence="9">
    <name>p3</name>
</geneLocation>
<dbReference type="CDD" id="cd06261">
    <property type="entry name" value="TM_PBP2"/>
    <property type="match status" value="1"/>
</dbReference>
<name>A0AAU7LZ05_9BURK</name>
<keyword evidence="4 7" id="KW-0812">Transmembrane</keyword>
<protein>
    <submittedName>
        <fullName evidence="9">ABC transporter permease</fullName>
    </submittedName>
</protein>
<accession>A0AAU7LZ05</accession>
<dbReference type="InterPro" id="IPR000515">
    <property type="entry name" value="MetI-like"/>
</dbReference>
<evidence type="ECO:0000256" key="6">
    <source>
        <dbReference type="ARBA" id="ARBA00023136"/>
    </source>
</evidence>
<dbReference type="AlphaFoldDB" id="A0AAU7LZ05"/>
<feature type="transmembrane region" description="Helical" evidence="7">
    <location>
        <begin position="214"/>
        <end position="237"/>
    </location>
</feature>
<dbReference type="PANTHER" id="PTHR43386:SF25">
    <property type="entry name" value="PEPTIDE ABC TRANSPORTER PERMEASE PROTEIN"/>
    <property type="match status" value="1"/>
</dbReference>
<feature type="transmembrane region" description="Helical" evidence="7">
    <location>
        <begin position="97"/>
        <end position="121"/>
    </location>
</feature>
<dbReference type="EMBL" id="CP157678">
    <property type="protein sequence ID" value="XBP72942.1"/>
    <property type="molecule type" value="Genomic_DNA"/>
</dbReference>
<gene>
    <name evidence="9" type="ORF">ABLV49_24400</name>
</gene>
<dbReference type="GO" id="GO:0005886">
    <property type="term" value="C:plasma membrane"/>
    <property type="evidence" value="ECO:0007669"/>
    <property type="project" value="UniProtKB-SubCell"/>
</dbReference>
<keyword evidence="2 7" id="KW-0813">Transport</keyword>
<keyword evidence="3" id="KW-1003">Cell membrane</keyword>
<evidence type="ECO:0000256" key="4">
    <source>
        <dbReference type="ARBA" id="ARBA00022692"/>
    </source>
</evidence>
<dbReference type="SUPFAM" id="SSF161098">
    <property type="entry name" value="MetI-like"/>
    <property type="match status" value="1"/>
</dbReference>
<evidence type="ECO:0000256" key="2">
    <source>
        <dbReference type="ARBA" id="ARBA00022448"/>
    </source>
</evidence>
<feature type="domain" description="ABC transmembrane type-1" evidence="8">
    <location>
        <begin position="93"/>
        <end position="282"/>
    </location>
</feature>
<evidence type="ECO:0000313" key="9">
    <source>
        <dbReference type="EMBL" id="XBP72942.1"/>
    </source>
</evidence>
<dbReference type="Gene3D" id="1.10.3720.10">
    <property type="entry name" value="MetI-like"/>
    <property type="match status" value="1"/>
</dbReference>
<evidence type="ECO:0000256" key="7">
    <source>
        <dbReference type="RuleBase" id="RU363032"/>
    </source>
</evidence>
<dbReference type="InterPro" id="IPR050366">
    <property type="entry name" value="BP-dependent_transpt_permease"/>
</dbReference>
<feature type="transmembrane region" description="Helical" evidence="7">
    <location>
        <begin position="257"/>
        <end position="281"/>
    </location>
</feature>
<organism evidence="9">
    <name type="scientific">Polaromonas hydrogenivorans</name>
    <dbReference type="NCBI Taxonomy" id="335476"/>
    <lineage>
        <taxon>Bacteria</taxon>
        <taxon>Pseudomonadati</taxon>
        <taxon>Pseudomonadota</taxon>
        <taxon>Betaproteobacteria</taxon>
        <taxon>Burkholderiales</taxon>
        <taxon>Comamonadaceae</taxon>
        <taxon>Polaromonas</taxon>
    </lineage>
</organism>
<evidence type="ECO:0000256" key="5">
    <source>
        <dbReference type="ARBA" id="ARBA00022989"/>
    </source>
</evidence>